<proteinExistence type="predicted"/>
<reference evidence="1" key="1">
    <citation type="submission" date="2022-12" db="EMBL/GenBank/DDBJ databases">
        <title>Paraconexibacter alkalitolerans sp. nov. and Baekduia alba sp. nov., isolated from soil and emended description of the genera Paraconexibacter (Chun et al., 2020) and Baekduia (An et al., 2020).</title>
        <authorList>
            <person name="Vieira S."/>
            <person name="Huber K.J."/>
            <person name="Geppert A."/>
            <person name="Wolf J."/>
            <person name="Neumann-Schaal M."/>
            <person name="Muesken M."/>
            <person name="Overmann J."/>
        </authorList>
    </citation>
    <scope>NUCLEOTIDE SEQUENCE</scope>
    <source>
        <strain evidence="1">AEG42_29</strain>
    </source>
</reference>
<name>A0AAU7B1I3_9ACTN</name>
<dbReference type="AlphaFoldDB" id="A0AAU7B1I3"/>
<protein>
    <recommendedName>
        <fullName evidence="2">SHOCT domain-containing protein</fullName>
    </recommendedName>
</protein>
<evidence type="ECO:0008006" key="2">
    <source>
        <dbReference type="Google" id="ProtNLM"/>
    </source>
</evidence>
<sequence>MRAASAIPVVQNHPLFVLLDEARLNAISNLKSAATDIDRLEQLLILNNCWTWQIDELREIMEDLDPGDPASRVASDWISAWTSEAKQISAYGDQQNALVARVGRGEAQLLADGHVRPLLESVKQQARGRLQARLEELKQRHDEMQSQAAGSPHSFADELLKLVSLRDAGALTDDEFAVLKARLMAG</sequence>
<evidence type="ECO:0000313" key="1">
    <source>
        <dbReference type="EMBL" id="XAY07871.1"/>
    </source>
</evidence>
<dbReference type="EMBL" id="CP114014">
    <property type="protein sequence ID" value="XAY07871.1"/>
    <property type="molecule type" value="Genomic_DNA"/>
</dbReference>
<dbReference type="RefSeq" id="WP_354699059.1">
    <property type="nucleotide sequence ID" value="NZ_CP114014.1"/>
</dbReference>
<accession>A0AAU7B1I3</accession>
<dbReference type="KEGG" id="parq:DSM112329_04763"/>
<organism evidence="1">
    <name type="scientific">Paraconexibacter sp. AEG42_29</name>
    <dbReference type="NCBI Taxonomy" id="2997339"/>
    <lineage>
        <taxon>Bacteria</taxon>
        <taxon>Bacillati</taxon>
        <taxon>Actinomycetota</taxon>
        <taxon>Thermoleophilia</taxon>
        <taxon>Solirubrobacterales</taxon>
        <taxon>Paraconexibacteraceae</taxon>
        <taxon>Paraconexibacter</taxon>
    </lineage>
</organism>
<gene>
    <name evidence="1" type="ORF">DSM112329_04763</name>
</gene>